<dbReference type="AlphaFoldDB" id="A0A9E2BF39"/>
<name>A0A9E2BF39_PSYF1</name>
<comment type="caution">
    <text evidence="1">The sequence shown here is derived from an EMBL/GenBank/DDBJ whole genome shotgun (WGS) entry which is preliminary data.</text>
</comment>
<evidence type="ECO:0000313" key="2">
    <source>
        <dbReference type="Proteomes" id="UP000811545"/>
    </source>
</evidence>
<dbReference type="Proteomes" id="UP000811545">
    <property type="component" value="Unassembled WGS sequence"/>
</dbReference>
<proteinExistence type="predicted"/>
<reference evidence="1 2" key="1">
    <citation type="journal article" date="2021" name="bioRxiv">
        <title>Unique metabolic strategies in Hadean analogues reveal hints for primordial physiology.</title>
        <authorList>
            <person name="Nobu M.K."/>
            <person name="Nakai R."/>
            <person name="Tamazawa S."/>
            <person name="Mori H."/>
            <person name="Toyoda A."/>
            <person name="Ijiri A."/>
            <person name="Suzuki S."/>
            <person name="Kurokawa K."/>
            <person name="Kamagata Y."/>
            <person name="Tamaki H."/>
        </authorList>
    </citation>
    <scope>NUCLEOTIDE SEQUENCE [LARGE SCALE GENOMIC DNA]</scope>
    <source>
        <strain evidence="1">BS525</strain>
    </source>
</reference>
<dbReference type="EMBL" id="QLTW01000005">
    <property type="protein sequence ID" value="MBT9144347.1"/>
    <property type="molecule type" value="Genomic_DNA"/>
</dbReference>
<sequence length="29" mass="3324">MNNVALTPMNLLKSDNARPDPEVFFSFRV</sequence>
<accession>A0A9E2BF39</accession>
<gene>
    <name evidence="1" type="ORF">DDT42_00182</name>
</gene>
<organism evidence="1 2">
    <name type="scientific">Psychracetigena formicireducens</name>
    <dbReference type="NCBI Taxonomy" id="2986056"/>
    <lineage>
        <taxon>Bacteria</taxon>
        <taxon>Bacillati</taxon>
        <taxon>Candidatus Lithacetigenota</taxon>
        <taxon>Candidatus Psychracetigena</taxon>
    </lineage>
</organism>
<evidence type="ECO:0000313" key="1">
    <source>
        <dbReference type="EMBL" id="MBT9144347.1"/>
    </source>
</evidence>
<protein>
    <submittedName>
        <fullName evidence="1">Uncharacterized protein</fullName>
    </submittedName>
</protein>